<evidence type="ECO:0008006" key="3">
    <source>
        <dbReference type="Google" id="ProtNLM"/>
    </source>
</evidence>
<proteinExistence type="predicted"/>
<organism evidence="1 2">
    <name type="scientific">Nocardia albiluteola</name>
    <dbReference type="NCBI Taxonomy" id="2842303"/>
    <lineage>
        <taxon>Bacteria</taxon>
        <taxon>Bacillati</taxon>
        <taxon>Actinomycetota</taxon>
        <taxon>Actinomycetes</taxon>
        <taxon>Mycobacteriales</taxon>
        <taxon>Nocardiaceae</taxon>
        <taxon>Nocardia</taxon>
    </lineage>
</organism>
<sequence>MIADRVPQDRSQETDIVPQWRGGSLYLIFAHEPSVSARGERPGSGAAEAGTDRAISFGHRAIGFAADLVEVPGGGHFLADEGFTKLPGVLDAVERIAGGV</sequence>
<evidence type="ECO:0000313" key="1">
    <source>
        <dbReference type="EMBL" id="MBU3065847.1"/>
    </source>
</evidence>
<comment type="caution">
    <text evidence="1">The sequence shown here is derived from an EMBL/GenBank/DDBJ whole genome shotgun (WGS) entry which is preliminary data.</text>
</comment>
<accession>A0ABS6B695</accession>
<dbReference type="EMBL" id="JAHKNI010000012">
    <property type="protein sequence ID" value="MBU3065847.1"/>
    <property type="molecule type" value="Genomic_DNA"/>
</dbReference>
<gene>
    <name evidence="1" type="ORF">KO481_30535</name>
</gene>
<name>A0ABS6B695_9NOCA</name>
<protein>
    <recommendedName>
        <fullName evidence="3">Alpha/beta hydrolase</fullName>
    </recommendedName>
</protein>
<keyword evidence="2" id="KW-1185">Reference proteome</keyword>
<evidence type="ECO:0000313" key="2">
    <source>
        <dbReference type="Proteomes" id="UP000733379"/>
    </source>
</evidence>
<reference evidence="1 2" key="1">
    <citation type="submission" date="2021-06" db="EMBL/GenBank/DDBJ databases">
        <title>Actinomycetes sequencing.</title>
        <authorList>
            <person name="Shan Q."/>
        </authorList>
    </citation>
    <scope>NUCLEOTIDE SEQUENCE [LARGE SCALE GENOMIC DNA]</scope>
    <source>
        <strain evidence="1 2">NEAU-G5</strain>
    </source>
</reference>
<dbReference type="RefSeq" id="WP_215922107.1">
    <property type="nucleotide sequence ID" value="NZ_JAHKNI010000012.1"/>
</dbReference>
<dbReference type="Proteomes" id="UP000733379">
    <property type="component" value="Unassembled WGS sequence"/>
</dbReference>